<sequence length="617" mass="70057">MTIFQVTFIILLLFLVNIHFSISTPPYLLSTINDKKIESQYPNCPLECECEKRILPNKEEYFSVYCLNGNLTNNDFFQILKTLSISTNSLEIIAPPESPNTFQWSDNLNKFKFLNKLSLINCQIPAISQSVSLPKLEHLSLRNNNIKHITIHSFSGLRSLKYLDLSHNKIANLPTGAFNFLRQLTGLSLAHNKLTDLATNLLKGPYSLRSLELDGNEIKIKDLNKLLIDVSELERLEINYCFLNDQTISMIDMSIIKKLKRIGIAGNNLTFVPTNLWKKVPQLLEVDLSYNELEYIQPCAFCGANITRIYLGANLLGAKSDTLHPEAFADTNLVELDLSDNLLTKFNSKSLGYAQNTLQILHLSDNDLTEIRGEYIHTLPKLKQLHLADNGIKEIPDILSKDYSQLQFLNLSGNGLSSFPESISFLFPLLKSLDISRNRFNLIPTDILSNFFNQMEQVYLYDNPWDCRCAITNLQQFMLQRMAYRNVLKYDKTLCSQPELVKGLPVHTVIDINDCGIFLGSKFGFTQVNELAILLLLVIAVSVLFSLLILVFYYGRERRHKGTYLTKEGTHSVLSRSINSSIVTRTPTPEKGSYKGFDEMLIPPPPPPPGNLYLHGY</sequence>
<dbReference type="OMA" id="RDRYAMR"/>
<evidence type="ECO:0000256" key="3">
    <source>
        <dbReference type="ARBA" id="ARBA00022737"/>
    </source>
</evidence>
<dbReference type="GO" id="GO:0050775">
    <property type="term" value="P:positive regulation of dendrite morphogenesis"/>
    <property type="evidence" value="ECO:0007669"/>
    <property type="project" value="EnsemblMetazoa"/>
</dbReference>
<dbReference type="SMART" id="SM00365">
    <property type="entry name" value="LRR_SD22"/>
    <property type="match status" value="5"/>
</dbReference>
<dbReference type="STRING" id="34506.A0A090LFM7"/>
<dbReference type="InterPro" id="IPR003591">
    <property type="entry name" value="Leu-rich_rpt_typical-subtyp"/>
</dbReference>
<feature type="signal peptide" evidence="6">
    <location>
        <begin position="1"/>
        <end position="23"/>
    </location>
</feature>
<keyword evidence="5" id="KW-1133">Transmembrane helix</keyword>
<dbReference type="PROSITE" id="PS51450">
    <property type="entry name" value="LRR"/>
    <property type="match status" value="5"/>
</dbReference>
<dbReference type="PANTHER" id="PTHR24366:SF96">
    <property type="entry name" value="LEUCINE RICH REPEAT CONTAINING 53"/>
    <property type="match status" value="1"/>
</dbReference>
<keyword evidence="3" id="KW-0677">Repeat</keyword>
<evidence type="ECO:0000256" key="1">
    <source>
        <dbReference type="ARBA" id="ARBA00022614"/>
    </source>
</evidence>
<evidence type="ECO:0000313" key="9">
    <source>
        <dbReference type="Proteomes" id="UP000035682"/>
    </source>
</evidence>
<dbReference type="InterPro" id="IPR001611">
    <property type="entry name" value="Leu-rich_rpt"/>
</dbReference>
<dbReference type="EMBL" id="LN609529">
    <property type="protein sequence ID" value="CEF66285.1"/>
    <property type="molecule type" value="Genomic_DNA"/>
</dbReference>
<dbReference type="GO" id="GO:0070983">
    <property type="term" value="P:dendrite guidance"/>
    <property type="evidence" value="ECO:0007669"/>
    <property type="project" value="EnsemblMetazoa"/>
</dbReference>
<dbReference type="SUPFAM" id="SSF52058">
    <property type="entry name" value="L domain-like"/>
    <property type="match status" value="2"/>
</dbReference>
<dbReference type="GO" id="GO:1903859">
    <property type="term" value="P:regulation of dendrite extension"/>
    <property type="evidence" value="ECO:0007669"/>
    <property type="project" value="EnsemblMetazoa"/>
</dbReference>
<evidence type="ECO:0000313" key="10">
    <source>
        <dbReference type="WBParaSite" id="SRAE_2000095500.1"/>
    </source>
</evidence>
<feature type="transmembrane region" description="Helical" evidence="5">
    <location>
        <begin position="531"/>
        <end position="554"/>
    </location>
</feature>
<dbReference type="SMART" id="SM00369">
    <property type="entry name" value="LRR_TYP"/>
    <property type="match status" value="9"/>
</dbReference>
<name>A0A090LFM7_STRRB</name>
<feature type="region of interest" description="Disordered" evidence="4">
    <location>
        <begin position="586"/>
        <end position="610"/>
    </location>
</feature>
<dbReference type="GO" id="GO:0032590">
    <property type="term" value="C:dendrite membrane"/>
    <property type="evidence" value="ECO:0007669"/>
    <property type="project" value="EnsemblMetazoa"/>
</dbReference>
<evidence type="ECO:0000256" key="5">
    <source>
        <dbReference type="SAM" id="Phobius"/>
    </source>
</evidence>
<reference evidence="8 9" key="1">
    <citation type="submission" date="2014-09" db="EMBL/GenBank/DDBJ databases">
        <authorList>
            <person name="Martin A.A."/>
        </authorList>
    </citation>
    <scope>NUCLEOTIDE SEQUENCE</scope>
    <source>
        <strain evidence="9">ED321</strain>
        <strain evidence="8">ED321 Heterogonic</strain>
    </source>
</reference>
<dbReference type="AlphaFoldDB" id="A0A090LFM7"/>
<dbReference type="WormBase" id="SRAE_2000095500">
    <property type="protein sequence ID" value="SRP00666"/>
    <property type="gene ID" value="WBGene00261155"/>
</dbReference>
<dbReference type="PANTHER" id="PTHR24366">
    <property type="entry name" value="IG(IMMUNOGLOBULIN) AND LRR(LEUCINE RICH REPEAT) DOMAINS"/>
    <property type="match status" value="1"/>
</dbReference>
<organism evidence="8">
    <name type="scientific">Strongyloides ratti</name>
    <name type="common">Parasitic roundworm</name>
    <dbReference type="NCBI Taxonomy" id="34506"/>
    <lineage>
        <taxon>Eukaryota</taxon>
        <taxon>Metazoa</taxon>
        <taxon>Ecdysozoa</taxon>
        <taxon>Nematoda</taxon>
        <taxon>Chromadorea</taxon>
        <taxon>Rhabditida</taxon>
        <taxon>Tylenchina</taxon>
        <taxon>Panagrolaimomorpha</taxon>
        <taxon>Strongyloidoidea</taxon>
        <taxon>Strongyloididae</taxon>
        <taxon>Strongyloides</taxon>
    </lineage>
</organism>
<dbReference type="InterPro" id="IPR000483">
    <property type="entry name" value="Cys-rich_flank_reg_C"/>
</dbReference>
<evidence type="ECO:0000259" key="7">
    <source>
        <dbReference type="SMART" id="SM00082"/>
    </source>
</evidence>
<dbReference type="WBParaSite" id="SRAE_2000095500.1">
    <property type="protein sequence ID" value="SRAE_2000095500.1"/>
    <property type="gene ID" value="WBGene00261155"/>
</dbReference>
<dbReference type="RefSeq" id="XP_024505485.1">
    <property type="nucleotide sequence ID" value="XM_024651849.1"/>
</dbReference>
<feature type="domain" description="LRRCT" evidence="7">
    <location>
        <begin position="463"/>
        <end position="516"/>
    </location>
</feature>
<dbReference type="Proteomes" id="UP000035682">
    <property type="component" value="Unplaced"/>
</dbReference>
<protein>
    <submittedName>
        <fullName evidence="8 10">GH07373p</fullName>
    </submittedName>
</protein>
<keyword evidence="9" id="KW-1185">Reference proteome</keyword>
<evidence type="ECO:0000256" key="2">
    <source>
        <dbReference type="ARBA" id="ARBA00022729"/>
    </source>
</evidence>
<dbReference type="Gene3D" id="3.80.10.10">
    <property type="entry name" value="Ribonuclease Inhibitor"/>
    <property type="match status" value="2"/>
</dbReference>
<keyword evidence="1" id="KW-0433">Leucine-rich repeat</keyword>
<accession>A0A090LFM7</accession>
<evidence type="ECO:0000313" key="8">
    <source>
        <dbReference type="EMBL" id="CEF66285.1"/>
    </source>
</evidence>
<keyword evidence="2 6" id="KW-0732">Signal</keyword>
<gene>
    <name evidence="8 10 11" type="ORF">SRAE_2000095500</name>
</gene>
<evidence type="ECO:0000256" key="6">
    <source>
        <dbReference type="SAM" id="SignalP"/>
    </source>
</evidence>
<dbReference type="InterPro" id="IPR032675">
    <property type="entry name" value="LRR_dom_sf"/>
</dbReference>
<reference evidence="10" key="2">
    <citation type="submission" date="2020-12" db="UniProtKB">
        <authorList>
            <consortium name="WormBaseParasite"/>
        </authorList>
    </citation>
    <scope>IDENTIFICATION</scope>
</reference>
<keyword evidence="5" id="KW-0472">Membrane</keyword>
<dbReference type="CTD" id="36378649"/>
<dbReference type="GO" id="GO:0070593">
    <property type="term" value="P:dendrite self-avoidance"/>
    <property type="evidence" value="ECO:0007669"/>
    <property type="project" value="EnsemblMetazoa"/>
</dbReference>
<evidence type="ECO:0000256" key="4">
    <source>
        <dbReference type="SAM" id="MobiDB-lite"/>
    </source>
</evidence>
<dbReference type="SMART" id="SM00364">
    <property type="entry name" value="LRR_BAC"/>
    <property type="match status" value="4"/>
</dbReference>
<dbReference type="GeneID" id="36378649"/>
<feature type="chain" id="PRO_5015030702" evidence="6">
    <location>
        <begin position="24"/>
        <end position="617"/>
    </location>
</feature>
<dbReference type="SMART" id="SM00082">
    <property type="entry name" value="LRRCT"/>
    <property type="match status" value="1"/>
</dbReference>
<dbReference type="OrthoDB" id="9229163at2759"/>
<dbReference type="GO" id="GO:0002020">
    <property type="term" value="F:protease binding"/>
    <property type="evidence" value="ECO:0007669"/>
    <property type="project" value="EnsemblMetazoa"/>
</dbReference>
<keyword evidence="5" id="KW-0812">Transmembrane</keyword>
<evidence type="ECO:0000313" key="11">
    <source>
        <dbReference type="WormBase" id="SRAE_2000095500"/>
    </source>
</evidence>
<proteinExistence type="predicted"/>
<dbReference type="Pfam" id="PF13855">
    <property type="entry name" value="LRR_8"/>
    <property type="match status" value="3"/>
</dbReference>